<dbReference type="FunFam" id="3.30.160.60:FF:001732">
    <property type="entry name" value="Zgc:162936"/>
    <property type="match status" value="1"/>
</dbReference>
<accession>L7M9K3</accession>
<evidence type="ECO:0000256" key="3">
    <source>
        <dbReference type="ARBA" id="ARBA00022771"/>
    </source>
</evidence>
<dbReference type="GO" id="GO:0043565">
    <property type="term" value="F:sequence-specific DNA binding"/>
    <property type="evidence" value="ECO:0007669"/>
    <property type="project" value="TreeGrafter"/>
</dbReference>
<evidence type="ECO:0000256" key="4">
    <source>
        <dbReference type="ARBA" id="ARBA00022833"/>
    </source>
</evidence>
<keyword evidence="4" id="KW-0862">Zinc</keyword>
<dbReference type="EMBL" id="GACK01004048">
    <property type="protein sequence ID" value="JAA60986.1"/>
    <property type="molecule type" value="mRNA"/>
</dbReference>
<dbReference type="InterPro" id="IPR036236">
    <property type="entry name" value="Znf_C2H2_sf"/>
</dbReference>
<dbReference type="GO" id="GO:0005694">
    <property type="term" value="C:chromosome"/>
    <property type="evidence" value="ECO:0007669"/>
    <property type="project" value="UniProtKB-ARBA"/>
</dbReference>
<dbReference type="SUPFAM" id="SSF57667">
    <property type="entry name" value="beta-beta-alpha zinc fingers"/>
    <property type="match status" value="4"/>
</dbReference>
<dbReference type="PROSITE" id="PS50157">
    <property type="entry name" value="ZINC_FINGER_C2H2_2"/>
    <property type="match status" value="6"/>
</dbReference>
<dbReference type="InterPro" id="IPR013087">
    <property type="entry name" value="Znf_C2H2_type"/>
</dbReference>
<protein>
    <submittedName>
        <fullName evidence="7">Putative zinc finger protein</fullName>
    </submittedName>
</protein>
<feature type="non-terminal residue" evidence="7">
    <location>
        <position position="1"/>
    </location>
</feature>
<evidence type="ECO:0000256" key="1">
    <source>
        <dbReference type="ARBA" id="ARBA00022723"/>
    </source>
</evidence>
<dbReference type="PANTHER" id="PTHR24408">
    <property type="entry name" value="ZINC FINGER PROTEIN"/>
    <property type="match status" value="1"/>
</dbReference>
<feature type="non-terminal residue" evidence="7">
    <location>
        <position position="278"/>
    </location>
</feature>
<dbReference type="GO" id="GO:0000981">
    <property type="term" value="F:DNA-binding transcription factor activity, RNA polymerase II-specific"/>
    <property type="evidence" value="ECO:0007669"/>
    <property type="project" value="TreeGrafter"/>
</dbReference>
<dbReference type="Gene3D" id="3.30.160.60">
    <property type="entry name" value="Classic Zinc Finger"/>
    <property type="match status" value="6"/>
</dbReference>
<evidence type="ECO:0000259" key="6">
    <source>
        <dbReference type="PROSITE" id="PS50157"/>
    </source>
</evidence>
<feature type="domain" description="C2H2-type" evidence="6">
    <location>
        <begin position="183"/>
        <end position="210"/>
    </location>
</feature>
<feature type="domain" description="C2H2-type" evidence="6">
    <location>
        <begin position="126"/>
        <end position="153"/>
    </location>
</feature>
<dbReference type="Pfam" id="PF00096">
    <property type="entry name" value="zf-C2H2"/>
    <property type="match status" value="4"/>
</dbReference>
<evidence type="ECO:0000256" key="2">
    <source>
        <dbReference type="ARBA" id="ARBA00022737"/>
    </source>
</evidence>
<dbReference type="GO" id="GO:0045893">
    <property type="term" value="P:positive regulation of DNA-templated transcription"/>
    <property type="evidence" value="ECO:0007669"/>
    <property type="project" value="UniProtKB-ARBA"/>
</dbReference>
<proteinExistence type="evidence at transcript level"/>
<feature type="domain" description="C2H2-type" evidence="6">
    <location>
        <begin position="211"/>
        <end position="239"/>
    </location>
</feature>
<dbReference type="FunFam" id="3.30.160.60:FF:000446">
    <property type="entry name" value="Zinc finger protein"/>
    <property type="match status" value="1"/>
</dbReference>
<organism evidence="7">
    <name type="scientific">Rhipicephalus pulchellus</name>
    <name type="common">Yellow backed tick</name>
    <name type="synonym">Dermacentor pulchellus</name>
    <dbReference type="NCBI Taxonomy" id="72859"/>
    <lineage>
        <taxon>Eukaryota</taxon>
        <taxon>Metazoa</taxon>
        <taxon>Ecdysozoa</taxon>
        <taxon>Arthropoda</taxon>
        <taxon>Chelicerata</taxon>
        <taxon>Arachnida</taxon>
        <taxon>Acari</taxon>
        <taxon>Parasitiformes</taxon>
        <taxon>Ixodida</taxon>
        <taxon>Ixodoidea</taxon>
        <taxon>Ixodidae</taxon>
        <taxon>Rhipicephalinae</taxon>
        <taxon>Rhipicephalus</taxon>
        <taxon>Rhipicephalus</taxon>
    </lineage>
</organism>
<dbReference type="GO" id="GO:0005634">
    <property type="term" value="C:nucleus"/>
    <property type="evidence" value="ECO:0007669"/>
    <property type="project" value="TreeGrafter"/>
</dbReference>
<dbReference type="FunFam" id="3.30.160.60:FF:002343">
    <property type="entry name" value="Zinc finger protein 33A"/>
    <property type="match status" value="1"/>
</dbReference>
<dbReference type="SMART" id="SM00355">
    <property type="entry name" value="ZnF_C2H2"/>
    <property type="match status" value="6"/>
</dbReference>
<reference evidence="7" key="2">
    <citation type="journal article" date="2015" name="J. Proteomics">
        <title>Sexual differences in the sialomes of the zebra tick, Rhipicephalus pulchellus.</title>
        <authorList>
            <person name="Tan A.W."/>
            <person name="Francischetti I.M."/>
            <person name="Slovak M."/>
            <person name="Kini R.M."/>
            <person name="Ribeiro J.M."/>
        </authorList>
    </citation>
    <scope>NUCLEOTIDE SEQUENCE</scope>
    <source>
        <tissue evidence="7">Salivary gland</tissue>
    </source>
</reference>
<reference evidence="7" key="1">
    <citation type="submission" date="2012-11" db="EMBL/GenBank/DDBJ databases">
        <authorList>
            <person name="Lucero-Rivera Y.E."/>
            <person name="Tovar-Ramirez D."/>
        </authorList>
    </citation>
    <scope>NUCLEOTIDE SEQUENCE</scope>
    <source>
        <tissue evidence="7">Salivary gland</tissue>
    </source>
</reference>
<evidence type="ECO:0000256" key="5">
    <source>
        <dbReference type="PROSITE-ProRule" id="PRU00042"/>
    </source>
</evidence>
<keyword evidence="3 5" id="KW-0863">Zinc-finger</keyword>
<keyword evidence="1" id="KW-0479">Metal-binding</keyword>
<dbReference type="AlphaFoldDB" id="L7M9K3"/>
<evidence type="ECO:0000313" key="7">
    <source>
        <dbReference type="EMBL" id="JAA60986.1"/>
    </source>
</evidence>
<dbReference type="PROSITE" id="PS00028">
    <property type="entry name" value="ZINC_FINGER_C2H2_1"/>
    <property type="match status" value="6"/>
</dbReference>
<feature type="domain" description="C2H2-type" evidence="6">
    <location>
        <begin position="155"/>
        <end position="182"/>
    </location>
</feature>
<dbReference type="FunFam" id="3.30.160.60:FF:000759">
    <property type="entry name" value="zinc finger protein 16"/>
    <property type="match status" value="1"/>
</dbReference>
<feature type="domain" description="C2H2-type" evidence="6">
    <location>
        <begin position="98"/>
        <end position="125"/>
    </location>
</feature>
<keyword evidence="2" id="KW-0677">Repeat</keyword>
<name>L7M9K3_RHIPC</name>
<dbReference type="GO" id="GO:0008270">
    <property type="term" value="F:zinc ion binding"/>
    <property type="evidence" value="ECO:0007669"/>
    <property type="project" value="UniProtKB-KW"/>
</dbReference>
<sequence>CTKWTFVRRLGYMDGKETSEPVAMLLEVISATPETCSTETSRDAAITDGSQGTTDGALVGPVKKHARKCHECTLCGRRFTRRQYLDDHQILHTGEKPHVCPVCGRSFAQRNGYIHHRRIHTKEMPYACKLCPSKFCKKESLNRHRQLHASGVELYHCDECSKVFTSRLMLRRHQWWHKGEKPYPCRLCPATFVYSKDLDRHSLVHTGERPYICSVCQKSFAWKKNLKLHMHRMHSGPVKSVAGVTGIADITQLKDKNICQMLPRVDKEFSCHLCPAIF</sequence>
<feature type="domain" description="C2H2-type" evidence="6">
    <location>
        <begin position="70"/>
        <end position="97"/>
    </location>
</feature>
<dbReference type="PANTHER" id="PTHR24408:SF58">
    <property type="entry name" value="TRANSCRIPTION FACTOR (TFIIIA), PUTATIVE (AFU_ORTHOLOGUE AFUA_1G05150)-RELATED"/>
    <property type="match status" value="1"/>
</dbReference>